<evidence type="ECO:0000256" key="5">
    <source>
        <dbReference type="ARBA" id="ARBA00022840"/>
    </source>
</evidence>
<dbReference type="STRING" id="1838285.SCAL_000232"/>
<dbReference type="InterPro" id="IPR036388">
    <property type="entry name" value="WH-like_DNA-bd_sf"/>
</dbReference>
<dbReference type="GO" id="GO:0003677">
    <property type="term" value="F:DNA binding"/>
    <property type="evidence" value="ECO:0007669"/>
    <property type="project" value="UniProtKB-KW"/>
</dbReference>
<dbReference type="InterPro" id="IPR041445">
    <property type="entry name" value="AAA_lid_4"/>
</dbReference>
<dbReference type="Gene3D" id="1.10.10.10">
    <property type="entry name" value="Winged helix-like DNA-binding domain superfamily/Winged helix DNA-binding domain"/>
    <property type="match status" value="1"/>
</dbReference>
<keyword evidence="5" id="KW-0067">ATP-binding</keyword>
<dbReference type="Pfam" id="PF05496">
    <property type="entry name" value="RuvB_N"/>
    <property type="match status" value="1"/>
</dbReference>
<dbReference type="GO" id="GO:0006310">
    <property type="term" value="P:DNA recombination"/>
    <property type="evidence" value="ECO:0007669"/>
    <property type="project" value="UniProtKB-KW"/>
</dbReference>
<accession>A0A1F2PD33</accession>
<reference evidence="10" key="1">
    <citation type="submission" date="2016-05" db="EMBL/GenBank/DDBJ databases">
        <title>Microbial consortia oxidize butane by reversing methanogenesis.</title>
        <authorList>
            <person name="Laso-Perez R."/>
            <person name="Richter M."/>
            <person name="Wegener G."/>
            <person name="Musat F."/>
        </authorList>
    </citation>
    <scope>NUCLEOTIDE SEQUENCE [LARGE SCALE GENOMIC DNA]</scope>
    <source>
        <strain evidence="10">BOX2</strain>
    </source>
</reference>
<proteinExistence type="inferred from homology"/>
<dbReference type="GO" id="GO:0016787">
    <property type="term" value="F:hydrolase activity"/>
    <property type="evidence" value="ECO:0007669"/>
    <property type="project" value="UniProtKB-KW"/>
</dbReference>
<dbReference type="CDD" id="cd00009">
    <property type="entry name" value="AAA"/>
    <property type="match status" value="1"/>
</dbReference>
<dbReference type="PANTHER" id="PTHR42848:SF1">
    <property type="entry name" value="HOLLIDAY JUNCTION BRANCH MIGRATION COMPLEX SUBUNIT RUVB"/>
    <property type="match status" value="1"/>
</dbReference>
<dbReference type="PATRIC" id="fig|1838285.3.peg.235"/>
<dbReference type="InterPro" id="IPR027417">
    <property type="entry name" value="P-loop_NTPase"/>
</dbReference>
<keyword evidence="1" id="KW-0963">Cytoplasm</keyword>
<keyword evidence="11" id="KW-1185">Reference proteome</keyword>
<comment type="caution">
    <text evidence="10">The sequence shown here is derived from an EMBL/GenBank/DDBJ whole genome shotgun (WGS) entry which is preliminary data.</text>
</comment>
<dbReference type="Pfam" id="PF17864">
    <property type="entry name" value="AAA_lid_4"/>
    <property type="match status" value="1"/>
</dbReference>
<dbReference type="EMBL" id="LYOS01000001">
    <property type="protein sequence ID" value="OFV68556.1"/>
    <property type="molecule type" value="Genomic_DNA"/>
</dbReference>
<protein>
    <submittedName>
        <fullName evidence="10">Holliday junction DNA helicase RuvB</fullName>
    </submittedName>
</protein>
<keyword evidence="2" id="KW-0547">Nucleotide-binding</keyword>
<evidence type="ECO:0000259" key="9">
    <source>
        <dbReference type="SMART" id="SM00382"/>
    </source>
</evidence>
<name>A0A1F2PD33_9EURY</name>
<dbReference type="GO" id="GO:0006281">
    <property type="term" value="P:DNA repair"/>
    <property type="evidence" value="ECO:0007669"/>
    <property type="project" value="UniProtKB-KW"/>
</dbReference>
<feature type="domain" description="AAA+ ATPase" evidence="9">
    <location>
        <begin position="51"/>
        <end position="182"/>
    </location>
</feature>
<evidence type="ECO:0000256" key="7">
    <source>
        <dbReference type="ARBA" id="ARBA00023172"/>
    </source>
</evidence>
<dbReference type="Gene3D" id="1.10.8.60">
    <property type="match status" value="1"/>
</dbReference>
<evidence type="ECO:0000256" key="2">
    <source>
        <dbReference type="ARBA" id="ARBA00022741"/>
    </source>
</evidence>
<evidence type="ECO:0000256" key="8">
    <source>
        <dbReference type="ARBA" id="ARBA00023204"/>
    </source>
</evidence>
<dbReference type="PANTHER" id="PTHR42848">
    <property type="match status" value="1"/>
</dbReference>
<evidence type="ECO:0000256" key="4">
    <source>
        <dbReference type="ARBA" id="ARBA00022801"/>
    </source>
</evidence>
<organism evidence="10 11">
    <name type="scientific">Candidatus Syntropharchaeum caldarium</name>
    <dbReference type="NCBI Taxonomy" id="1838285"/>
    <lineage>
        <taxon>Archaea</taxon>
        <taxon>Methanobacteriati</taxon>
        <taxon>Methanobacteriota</taxon>
        <taxon>Stenosarchaea group</taxon>
        <taxon>Methanomicrobia</taxon>
        <taxon>Methanosarcinales</taxon>
        <taxon>ANME-2 cluster</taxon>
        <taxon>Candidatus Syntropharchaeum</taxon>
    </lineage>
</organism>
<dbReference type="SMART" id="SM00382">
    <property type="entry name" value="AAA"/>
    <property type="match status" value="1"/>
</dbReference>
<sequence>MNERIISPEERYDQTDEINLRPCRLSDFIGQEKVKEQLRIFIEAAKARKTVLDHILFHGPPGLGKTTLARIVAEEVGVNILSTSGPVLEKAGDLAAIITNLAEGDVLFIDEIHRLNTTVEEILYPAMEDFKLDIIIGKGPGARSIKLNTPKFTLVGATTKTGLLSSPLRDRFGVISRMEFYTPLELKKIVENASERLGIRIESDGAYEIANRSRGTPRIALRLLKRVRDFAEVRGNGTIDQDIADTALRMLGVDERGFDETDRLILSTIIDKFRGGPVGLDTIASVIGEDSNTIEDVYEPYLLQQGFINRTPRGRVATDDAKEWWSKTFSSKL</sequence>
<dbReference type="InterPro" id="IPR008824">
    <property type="entry name" value="RuvB-like_N"/>
</dbReference>
<dbReference type="GO" id="GO:0009378">
    <property type="term" value="F:four-way junction helicase activity"/>
    <property type="evidence" value="ECO:0007669"/>
    <property type="project" value="InterPro"/>
</dbReference>
<evidence type="ECO:0000313" key="10">
    <source>
        <dbReference type="EMBL" id="OFV68556.1"/>
    </source>
</evidence>
<dbReference type="SUPFAM" id="SSF52540">
    <property type="entry name" value="P-loop containing nucleoside triphosphate hydrolases"/>
    <property type="match status" value="1"/>
</dbReference>
<dbReference type="InterPro" id="IPR004605">
    <property type="entry name" value="DNA_helicase_Holl-junc_RuvB"/>
</dbReference>
<gene>
    <name evidence="10" type="ORF">SCAL_000232</name>
</gene>
<keyword evidence="10" id="KW-0347">Helicase</keyword>
<dbReference type="Gene3D" id="3.40.50.300">
    <property type="entry name" value="P-loop containing nucleotide triphosphate hydrolases"/>
    <property type="match status" value="1"/>
</dbReference>
<dbReference type="AlphaFoldDB" id="A0A1F2PD33"/>
<evidence type="ECO:0000256" key="1">
    <source>
        <dbReference type="ARBA" id="ARBA00022490"/>
    </source>
</evidence>
<dbReference type="InterPro" id="IPR008823">
    <property type="entry name" value="RuvB_wg_C"/>
</dbReference>
<evidence type="ECO:0000256" key="6">
    <source>
        <dbReference type="ARBA" id="ARBA00023125"/>
    </source>
</evidence>
<dbReference type="GO" id="GO:0005524">
    <property type="term" value="F:ATP binding"/>
    <property type="evidence" value="ECO:0007669"/>
    <property type="project" value="UniProtKB-KW"/>
</dbReference>
<keyword evidence="8" id="KW-0234">DNA repair</keyword>
<dbReference type="InterPro" id="IPR036390">
    <property type="entry name" value="WH_DNA-bd_sf"/>
</dbReference>
<dbReference type="InterPro" id="IPR003593">
    <property type="entry name" value="AAA+_ATPase"/>
</dbReference>
<keyword evidence="7" id="KW-0233">DNA recombination</keyword>
<dbReference type="NCBIfam" id="NF000868">
    <property type="entry name" value="PRK00080.1"/>
    <property type="match status" value="1"/>
</dbReference>
<dbReference type="Proteomes" id="UP000186940">
    <property type="component" value="Unassembled WGS sequence"/>
</dbReference>
<keyword evidence="3" id="KW-0227">DNA damage</keyword>
<dbReference type="HAMAP" id="MF_00016">
    <property type="entry name" value="DNA_HJ_migration_RuvB"/>
    <property type="match status" value="1"/>
</dbReference>
<evidence type="ECO:0000313" key="11">
    <source>
        <dbReference type="Proteomes" id="UP000186940"/>
    </source>
</evidence>
<keyword evidence="4" id="KW-0378">Hydrolase</keyword>
<dbReference type="Pfam" id="PF05491">
    <property type="entry name" value="WHD_RuvB"/>
    <property type="match status" value="1"/>
</dbReference>
<evidence type="ECO:0000256" key="3">
    <source>
        <dbReference type="ARBA" id="ARBA00022763"/>
    </source>
</evidence>
<dbReference type="SUPFAM" id="SSF46785">
    <property type="entry name" value="Winged helix' DNA-binding domain"/>
    <property type="match status" value="1"/>
</dbReference>
<dbReference type="NCBIfam" id="TIGR00635">
    <property type="entry name" value="ruvB"/>
    <property type="match status" value="1"/>
</dbReference>
<keyword evidence="6" id="KW-0238">DNA-binding</keyword>